<name>A0A7W3JBG3_9MICO</name>
<keyword evidence="3" id="KW-1185">Reference proteome</keyword>
<evidence type="ECO:0000313" key="3">
    <source>
        <dbReference type="Proteomes" id="UP000540568"/>
    </source>
</evidence>
<gene>
    <name evidence="2" type="ORF">FHX71_003737</name>
</gene>
<reference evidence="2 3" key="1">
    <citation type="submission" date="2020-07" db="EMBL/GenBank/DDBJ databases">
        <title>Sequencing the genomes of 1000 actinobacteria strains.</title>
        <authorList>
            <person name="Klenk H.-P."/>
        </authorList>
    </citation>
    <scope>NUCLEOTIDE SEQUENCE [LARGE SCALE GENOMIC DNA]</scope>
    <source>
        <strain evidence="2 3">DSM 44121</strain>
    </source>
</reference>
<comment type="caution">
    <text evidence="2">The sequence shown here is derived from an EMBL/GenBank/DDBJ whole genome shotgun (WGS) entry which is preliminary data.</text>
</comment>
<evidence type="ECO:0000256" key="1">
    <source>
        <dbReference type="SAM" id="MobiDB-lite"/>
    </source>
</evidence>
<sequence length="351" mass="38484">MTTVLGEPTAHGARDVVVPQGETHGADRAHEPDGALAPEEWLPLAAAHAERADALTAVWRAARAAGRKHAIEDFLFTYYPTRVAHLRRWHPGAGVALVLPDGGAEAPGATPDGDAPDVPNAPSATNAPHADDRTTWRWHRTTDGEIVTLDPDAFLADRGDTVRYVRGLLSATSSRAGTFGCFGLHEWAMVYRDREAGRDQRHPLPLRLGHEGTDAVVEANPVRCSHFDAFRFFTPEATSRNQLQPSRATQVGMEQPGCLHANMDLYKWCLKLGPAVPGDLLLDAFELARDIRWTDMAASPYDVSAYDVAAVQIETPHGKAEYVRRQRDFAQRSNALRERLLRVCDALLGAQ</sequence>
<feature type="region of interest" description="Disordered" evidence="1">
    <location>
        <begin position="103"/>
        <end position="135"/>
    </location>
</feature>
<dbReference type="EMBL" id="JACGWV010000002">
    <property type="protein sequence ID" value="MBA8809761.1"/>
    <property type="molecule type" value="Genomic_DNA"/>
</dbReference>
<dbReference type="AlphaFoldDB" id="A0A7W3JBG3"/>
<organism evidence="2 3">
    <name type="scientific">Promicromonospora sukumoe</name>
    <dbReference type="NCBI Taxonomy" id="88382"/>
    <lineage>
        <taxon>Bacteria</taxon>
        <taxon>Bacillati</taxon>
        <taxon>Actinomycetota</taxon>
        <taxon>Actinomycetes</taxon>
        <taxon>Micrococcales</taxon>
        <taxon>Promicromonosporaceae</taxon>
        <taxon>Promicromonospora</taxon>
    </lineage>
</organism>
<evidence type="ECO:0000313" key="2">
    <source>
        <dbReference type="EMBL" id="MBA8809761.1"/>
    </source>
</evidence>
<accession>A0A7W3JBG3</accession>
<dbReference type="Proteomes" id="UP000540568">
    <property type="component" value="Unassembled WGS sequence"/>
</dbReference>
<evidence type="ECO:0008006" key="4">
    <source>
        <dbReference type="Google" id="ProtNLM"/>
    </source>
</evidence>
<protein>
    <recommendedName>
        <fullName evidence="4">3-methyladenine DNA glycosylase</fullName>
    </recommendedName>
</protein>
<proteinExistence type="predicted"/>